<keyword evidence="2" id="KW-0489">Methyltransferase</keyword>
<dbReference type="SUPFAM" id="SSF53335">
    <property type="entry name" value="S-adenosyl-L-methionine-dependent methyltransferases"/>
    <property type="match status" value="1"/>
</dbReference>
<dbReference type="InterPro" id="IPR025714">
    <property type="entry name" value="Methyltranfer_dom"/>
</dbReference>
<sequence length="248" mass="29435">MEHKEFAEIYDVFMKHVDYDSWYNFLRSFIREKGTLLDLGCGTGEFSVRFLRDGFSVTGVDLSEKMLDIAEKKIADKKLENCDFKLIKENIIDFESTFKNGEICQVDNIICNFDTVNYLKNGSEFEKFLEKCSKNLKKDGFLIFDAVTEDIFSEIFENDVFLDEEPEYTSIWRHEKLSQRKHLVEIDLFVRENSNDNLFRKYNDIQYKFIYDPKWIIKTAQKNGFEIFDTASNPEFGESRIFFVLKKI</sequence>
<dbReference type="CDD" id="cd02440">
    <property type="entry name" value="AdoMet_MTases"/>
    <property type="match status" value="1"/>
</dbReference>
<dbReference type="GO" id="GO:0032259">
    <property type="term" value="P:methylation"/>
    <property type="evidence" value="ECO:0007669"/>
    <property type="project" value="UniProtKB-KW"/>
</dbReference>
<dbReference type="GO" id="GO:0008168">
    <property type="term" value="F:methyltransferase activity"/>
    <property type="evidence" value="ECO:0007669"/>
    <property type="project" value="UniProtKB-KW"/>
</dbReference>
<dbReference type="AlphaFoldDB" id="A0AB39VEY8"/>
<proteinExistence type="predicted"/>
<accession>A0AB39VEY8</accession>
<dbReference type="Pfam" id="PF13847">
    <property type="entry name" value="Methyltransf_31"/>
    <property type="match status" value="1"/>
</dbReference>
<dbReference type="Gene3D" id="3.40.50.150">
    <property type="entry name" value="Vaccinia Virus protein VP39"/>
    <property type="match status" value="1"/>
</dbReference>
<dbReference type="PANTHER" id="PTHR43861">
    <property type="entry name" value="TRANS-ACONITATE 2-METHYLTRANSFERASE-RELATED"/>
    <property type="match status" value="1"/>
</dbReference>
<protein>
    <submittedName>
        <fullName evidence="2">Class I SAM-dependent methyltransferase</fullName>
    </submittedName>
</protein>
<evidence type="ECO:0000313" key="2">
    <source>
        <dbReference type="EMBL" id="XDU66277.1"/>
    </source>
</evidence>
<name>A0AB39VEY8_9FUSO</name>
<dbReference type="KEGG" id="lrug:AB8B22_07580"/>
<dbReference type="EMBL" id="CP165644">
    <property type="protein sequence ID" value="XDU66277.1"/>
    <property type="molecule type" value="Genomic_DNA"/>
</dbReference>
<keyword evidence="2" id="KW-0808">Transferase</keyword>
<gene>
    <name evidence="2" type="ORF">AB8B22_07580</name>
</gene>
<reference evidence="2" key="1">
    <citation type="submission" date="2024-07" db="EMBL/GenBank/DDBJ databases">
        <authorList>
            <person name="Li X.-J."/>
            <person name="Wang X."/>
        </authorList>
    </citation>
    <scope>NUCLEOTIDE SEQUENCE</scope>
    <source>
        <strain evidence="2">HSP-334</strain>
    </source>
</reference>
<dbReference type="Gene3D" id="2.20.25.110">
    <property type="entry name" value="S-adenosyl-L-methionine-dependent methyltransferases"/>
    <property type="match status" value="1"/>
</dbReference>
<dbReference type="InterPro" id="IPR029063">
    <property type="entry name" value="SAM-dependent_MTases_sf"/>
</dbReference>
<dbReference type="RefSeq" id="WP_369710654.1">
    <property type="nucleotide sequence ID" value="NZ_CP165644.1"/>
</dbReference>
<feature type="domain" description="Methyltransferase" evidence="1">
    <location>
        <begin position="32"/>
        <end position="176"/>
    </location>
</feature>
<evidence type="ECO:0000259" key="1">
    <source>
        <dbReference type="Pfam" id="PF13847"/>
    </source>
</evidence>
<organism evidence="2">
    <name type="scientific">Leptotrichia rugosa</name>
    <dbReference type="NCBI Taxonomy" id="3239302"/>
    <lineage>
        <taxon>Bacteria</taxon>
        <taxon>Fusobacteriati</taxon>
        <taxon>Fusobacteriota</taxon>
        <taxon>Fusobacteriia</taxon>
        <taxon>Fusobacteriales</taxon>
        <taxon>Leptotrichiaceae</taxon>
        <taxon>Leptotrichia</taxon>
    </lineage>
</organism>